<evidence type="ECO:0000259" key="1">
    <source>
        <dbReference type="Pfam" id="PF12969"/>
    </source>
</evidence>
<dbReference type="RefSeq" id="WP_245699485.1">
    <property type="nucleotide sequence ID" value="NZ_BKAI01000007.1"/>
</dbReference>
<dbReference type="Pfam" id="PF12969">
    <property type="entry name" value="DUF3857"/>
    <property type="match status" value="1"/>
</dbReference>
<dbReference type="Gene3D" id="3.10.620.30">
    <property type="match status" value="1"/>
</dbReference>
<evidence type="ECO:0000313" key="3">
    <source>
        <dbReference type="Proteomes" id="UP000199580"/>
    </source>
</evidence>
<keyword evidence="3" id="KW-1185">Reference proteome</keyword>
<organism evidence="2 3">
    <name type="scientific">Flavobacterium noncentrifugens</name>
    <dbReference type="NCBI Taxonomy" id="1128970"/>
    <lineage>
        <taxon>Bacteria</taxon>
        <taxon>Pseudomonadati</taxon>
        <taxon>Bacteroidota</taxon>
        <taxon>Flavobacteriia</taxon>
        <taxon>Flavobacteriales</taxon>
        <taxon>Flavobacteriaceae</taxon>
        <taxon>Flavobacterium</taxon>
    </lineage>
</organism>
<dbReference type="EMBL" id="FNEZ01000005">
    <property type="protein sequence ID" value="SDK33889.1"/>
    <property type="molecule type" value="Genomic_DNA"/>
</dbReference>
<dbReference type="Proteomes" id="UP000199580">
    <property type="component" value="Unassembled WGS sequence"/>
</dbReference>
<gene>
    <name evidence="2" type="ORF">SAMN04487935_3170</name>
</gene>
<sequence length="654" mass="74093">MVFLLLGFLSATAQKFELGKVTISELQEKANPNDTSAAAAILYNKGKTTYKYDNHKGFSVKHEYEFRIKIYKKEGLIWADFKVPYYVGYENLNNEMVRFSDGITYNLVDGAIVKTKLTGEGKFKKDVNEFWNEASIAMPNVKVGSVIEFKYTLVSENITEFPDYCFQYEIPVNYSEYRTEIPEFFIYKPILSGFKKVESESKIVNGYQNFANEYNQTVNLSFQQINSIYTAKNVPALKSEPYVDNLSNYRSFVSHELEKTRFPEVPEKNYAMTWEGVAKMIYKEDRFGKELNAHSYFEAEPAPYFKNAATAAAKVNAVFDFVKTRMNWDGKYGYLTKKGVKKAFEDKTGNVAEINLMLIAMLNHAGINANPVLISTVSNGIPVFPNRTIFNAVIAAAEIDGKTLLLDATDKNATANILPLRDLNWTGRLIRQDGTSQEIKLTPEAISKEAITVVANMDATGKFTGKARILKTDYEAYDFRQKYRGFNKNDYLDKLEANFNNMQISDYSVQNDAEVSKPVTETFTFASNNSAEFLGGNIMIRPLLDFVGSGNPFVAEKRQYPIYYAYPTQKKIMVNVEIPDGFEIASVPASVSISTGENVGFFTYAAQVTGTKIQVTMSSEIRMPMISADFYEPLKAFYKQMNEKLNEKIVLKNK</sequence>
<dbReference type="AlphaFoldDB" id="A0A1G9B2V1"/>
<reference evidence="2 3" key="1">
    <citation type="submission" date="2016-10" db="EMBL/GenBank/DDBJ databases">
        <authorList>
            <person name="de Groot N.N."/>
        </authorList>
    </citation>
    <scope>NUCLEOTIDE SEQUENCE [LARGE SCALE GENOMIC DNA]</scope>
    <source>
        <strain evidence="2 3">CGMCC 1.10076</strain>
    </source>
</reference>
<proteinExistence type="predicted"/>
<dbReference type="InterPro" id="IPR024618">
    <property type="entry name" value="DUF3857"/>
</dbReference>
<feature type="domain" description="DUF3857" evidence="1">
    <location>
        <begin position="59"/>
        <end position="183"/>
    </location>
</feature>
<dbReference type="Gene3D" id="2.60.120.1130">
    <property type="match status" value="1"/>
</dbReference>
<evidence type="ECO:0000313" key="2">
    <source>
        <dbReference type="EMBL" id="SDK33889.1"/>
    </source>
</evidence>
<dbReference type="STRING" id="1128970.SAMN04487935_3170"/>
<name>A0A1G9B2V1_9FLAO</name>
<accession>A0A1G9B2V1</accession>
<protein>
    <recommendedName>
        <fullName evidence="1">DUF3857 domain-containing protein</fullName>
    </recommendedName>
</protein>
<dbReference type="Gene3D" id="2.60.40.3140">
    <property type="match status" value="1"/>
</dbReference>